<comment type="caution">
    <text evidence="1">The sequence shown here is derived from an EMBL/GenBank/DDBJ whole genome shotgun (WGS) entry which is preliminary data.</text>
</comment>
<proteinExistence type="predicted"/>
<evidence type="ECO:0000313" key="2">
    <source>
        <dbReference type="Proteomes" id="UP000314294"/>
    </source>
</evidence>
<accession>A0A4Z2FIC6</accession>
<gene>
    <name evidence="1" type="ORF">EYF80_048926</name>
</gene>
<protein>
    <submittedName>
        <fullName evidence="1">Uncharacterized protein</fullName>
    </submittedName>
</protein>
<reference evidence="1 2" key="1">
    <citation type="submission" date="2019-03" db="EMBL/GenBank/DDBJ databases">
        <title>First draft genome of Liparis tanakae, snailfish: a comprehensive survey of snailfish specific genes.</title>
        <authorList>
            <person name="Kim W."/>
            <person name="Song I."/>
            <person name="Jeong J.-H."/>
            <person name="Kim D."/>
            <person name="Kim S."/>
            <person name="Ryu S."/>
            <person name="Song J.Y."/>
            <person name="Lee S.K."/>
        </authorList>
    </citation>
    <scope>NUCLEOTIDE SEQUENCE [LARGE SCALE GENOMIC DNA]</scope>
    <source>
        <tissue evidence="1">Muscle</tissue>
    </source>
</reference>
<organism evidence="1 2">
    <name type="scientific">Liparis tanakae</name>
    <name type="common">Tanaka's snailfish</name>
    <dbReference type="NCBI Taxonomy" id="230148"/>
    <lineage>
        <taxon>Eukaryota</taxon>
        <taxon>Metazoa</taxon>
        <taxon>Chordata</taxon>
        <taxon>Craniata</taxon>
        <taxon>Vertebrata</taxon>
        <taxon>Euteleostomi</taxon>
        <taxon>Actinopterygii</taxon>
        <taxon>Neopterygii</taxon>
        <taxon>Teleostei</taxon>
        <taxon>Neoteleostei</taxon>
        <taxon>Acanthomorphata</taxon>
        <taxon>Eupercaria</taxon>
        <taxon>Perciformes</taxon>
        <taxon>Cottioidei</taxon>
        <taxon>Cottales</taxon>
        <taxon>Liparidae</taxon>
        <taxon>Liparis</taxon>
    </lineage>
</organism>
<dbReference type="AlphaFoldDB" id="A0A4Z2FIC6"/>
<keyword evidence="2" id="KW-1185">Reference proteome</keyword>
<sequence>MHPAVVQDQVQQEQRVLLRPGATENGGLVLRLLPQARSGGHVRTSRQASATSRVRLSSELCTRTRRASCSCRRNAPTSLYSLENL</sequence>
<dbReference type="Proteomes" id="UP000314294">
    <property type="component" value="Unassembled WGS sequence"/>
</dbReference>
<dbReference type="EMBL" id="SRLO01001149">
    <property type="protein sequence ID" value="TNN40909.1"/>
    <property type="molecule type" value="Genomic_DNA"/>
</dbReference>
<name>A0A4Z2FIC6_9TELE</name>
<evidence type="ECO:0000313" key="1">
    <source>
        <dbReference type="EMBL" id="TNN40909.1"/>
    </source>
</evidence>